<sequence length="1023" mass="113047">MATGDASQHPVKSPAKLRPAYPSNFDHVNHDAILPADPHTEPTLGQFSFAPTTQTTIVTTTTTTTTNFPPLVMRVPRLVDSLDPKEYPLASAPTPASLRDIKFKLNGQSILFHEPSDAASTLAELSRRQEDLNASNGTIRSIKTIIDNPSLRPEPHTISLVAPRQSATLNTRRRRPVSPIPFAPSERRAVSGPSQSGIIYDAPVSQLPGHIYQSVAGLATPETENVSFSLNTGKQESKKVPQSGSVNIQRNEDSPAPVDDNRQISGSDGVDSPLLNRRAGLGRMCFVPPMPSSIDSPGQPRRPRPAISRLAAVDQNNADIPLPSPRLSPVAALNTSQQEISFDSVEDQTDPDDPDSGAENEANARNTASCAERGGTPFSQQLEKQRDDDASPPVLSLMDIPTMLNYFESIPDGLKSYVMYQLLRRCPKPTLHLVADVVNPALKCDFLVRLPAELSLNVVKFLDVRSMCRASQVSKKWRQIIDSDEKTWRDHFDAAGFTLPQEELDRAILEGWGWQYADDCERDLRTPSRWKKRGSDLSNREVARRSSDIEELAFYRKSKRKAPSHSPSRKSAKKQALECCVSDQVRCVNWPRDSKIEGPLMAASAAASAIPFPDIGLPSLRNLHLYKSLYQRHHQIRNAWMDSDATPLHLAFRAHDRHVVTCLQFDTDKILTGSDDTNIHVYDTKTGTLRGTLEGHEGGVWALEYYGSTLVSGSTDRSVRVWDIDRAECTQVFHGHTSTVRCLKILLPTEVGQLPDGSPEIMPKEPLIITGSRDASLRVWKLPQPGDEKFFQSVADDPSCPYFIRVMTGHAHSVRAIAAHGDTLVSGSYDCTVRVWKISTGESIHRLEGHSYKVYSVALDYKRNRCISGSMDYLVKIWSLENGSLLYNLEGHTSLVGLLDLQADKLVSAAADSTLRIWDPETGKCKSTLSAHTGAITCFEHDGQKIISGSDRTLKMWNIQTGEWMKDLLTGLSGVWQVLDFGASRDRAPAERLGKRIVVDKYGEEVQENNEEGDEGDGSNEQP</sequence>
<accession>A0ACB8V1J4</accession>
<dbReference type="EMBL" id="JALBCA010000017">
    <property type="protein sequence ID" value="KAI2390520.1"/>
    <property type="molecule type" value="Genomic_DNA"/>
</dbReference>
<proteinExistence type="predicted"/>
<comment type="caution">
    <text evidence="1">The sequence shown here is derived from an EMBL/GenBank/DDBJ whole genome shotgun (WGS) entry which is preliminary data.</text>
</comment>
<organism evidence="1">
    <name type="scientific">Ophidiomyces ophidiicola</name>
    <dbReference type="NCBI Taxonomy" id="1387563"/>
    <lineage>
        <taxon>Eukaryota</taxon>
        <taxon>Fungi</taxon>
        <taxon>Dikarya</taxon>
        <taxon>Ascomycota</taxon>
        <taxon>Pezizomycotina</taxon>
        <taxon>Eurotiomycetes</taxon>
        <taxon>Eurotiomycetidae</taxon>
        <taxon>Onygenales</taxon>
        <taxon>Onygenaceae</taxon>
        <taxon>Ophidiomyces</taxon>
    </lineage>
</organism>
<protein>
    <submittedName>
        <fullName evidence="1">SCF ubiquitin ligase complex subunit cdc4</fullName>
    </submittedName>
</protein>
<keyword evidence="1" id="KW-0436">Ligase</keyword>
<name>A0ACB8V1J4_9EURO</name>
<gene>
    <name evidence="1" type="primary">CDC4</name>
    <name evidence="1" type="ORF">LOY88_001605</name>
</gene>
<evidence type="ECO:0000313" key="1">
    <source>
        <dbReference type="EMBL" id="KAI2390520.1"/>
    </source>
</evidence>
<reference evidence="1" key="1">
    <citation type="journal article" date="2022" name="bioRxiv">
        <title>Population genetic analysis of Ophidiomyces ophidiicola, the causative agent of snake fungal disease, indicates recent introductions to the USA.</title>
        <authorList>
            <person name="Ladner J.T."/>
            <person name="Palmer J.M."/>
            <person name="Ettinger C.L."/>
            <person name="Stajich J.E."/>
            <person name="Farrell T.M."/>
            <person name="Glorioso B.M."/>
            <person name="Lawson B."/>
            <person name="Price S.J."/>
            <person name="Stengle A.G."/>
            <person name="Grear D.A."/>
            <person name="Lorch J.M."/>
        </authorList>
    </citation>
    <scope>NUCLEOTIDE SEQUENCE</scope>
    <source>
        <strain evidence="1">NWHC 24266-5</strain>
    </source>
</reference>